<dbReference type="PANTHER" id="PTHR30461">
    <property type="entry name" value="DNA-INVERTASE FROM LAMBDOID PROPHAGE"/>
    <property type="match status" value="1"/>
</dbReference>
<evidence type="ECO:0000313" key="2">
    <source>
        <dbReference type="EMBL" id="EQD54495.1"/>
    </source>
</evidence>
<gene>
    <name evidence="2" type="ORF">B2A_05992</name>
</gene>
<dbReference type="Gene3D" id="3.90.1750.20">
    <property type="entry name" value="Putative Large Serine Recombinase, Chain B, Domain 2"/>
    <property type="match status" value="1"/>
</dbReference>
<comment type="caution">
    <text evidence="2">The sequence shown here is derived from an EMBL/GenBank/DDBJ whole genome shotgun (WGS) entry which is preliminary data.</text>
</comment>
<feature type="domain" description="Recombinase" evidence="1">
    <location>
        <begin position="1"/>
        <end position="117"/>
    </location>
</feature>
<dbReference type="InterPro" id="IPR011109">
    <property type="entry name" value="DNA_bind_recombinase_dom"/>
</dbReference>
<accession>T1BKI9</accession>
<organism evidence="2">
    <name type="scientific">mine drainage metagenome</name>
    <dbReference type="NCBI Taxonomy" id="410659"/>
    <lineage>
        <taxon>unclassified sequences</taxon>
        <taxon>metagenomes</taxon>
        <taxon>ecological metagenomes</taxon>
    </lineage>
</organism>
<dbReference type="GO" id="GO:0000150">
    <property type="term" value="F:DNA strand exchange activity"/>
    <property type="evidence" value="ECO:0007669"/>
    <property type="project" value="InterPro"/>
</dbReference>
<dbReference type="GO" id="GO:0003677">
    <property type="term" value="F:DNA binding"/>
    <property type="evidence" value="ECO:0007669"/>
    <property type="project" value="InterPro"/>
</dbReference>
<protein>
    <submittedName>
        <fullName evidence="2">Transposase</fullName>
    </submittedName>
</protein>
<reference evidence="2" key="2">
    <citation type="journal article" date="2014" name="ISME J.">
        <title>Microbial stratification in low pH oxic and suboxic macroscopic growths along an acid mine drainage.</title>
        <authorList>
            <person name="Mendez-Garcia C."/>
            <person name="Mesa V."/>
            <person name="Sprenger R.R."/>
            <person name="Richter M."/>
            <person name="Diez M.S."/>
            <person name="Solano J."/>
            <person name="Bargiela R."/>
            <person name="Golyshina O.V."/>
            <person name="Manteca A."/>
            <person name="Ramos J.L."/>
            <person name="Gallego J.R."/>
            <person name="Llorente I."/>
            <person name="Martins Dos Santos V.A."/>
            <person name="Jensen O.N."/>
            <person name="Pelaez A.I."/>
            <person name="Sanchez J."/>
            <person name="Ferrer M."/>
        </authorList>
    </citation>
    <scope>NUCLEOTIDE SEQUENCE</scope>
</reference>
<feature type="non-terminal residue" evidence="2">
    <location>
        <position position="1"/>
    </location>
</feature>
<dbReference type="Pfam" id="PF13408">
    <property type="entry name" value="Zn_ribbon_recom"/>
    <property type="match status" value="1"/>
</dbReference>
<dbReference type="PROSITE" id="PS51737">
    <property type="entry name" value="RECOMBINASE_DNA_BIND"/>
    <property type="match status" value="1"/>
</dbReference>
<feature type="non-terminal residue" evidence="2">
    <location>
        <position position="283"/>
    </location>
</feature>
<dbReference type="InterPro" id="IPR038109">
    <property type="entry name" value="DNA_bind_recomb_sf"/>
</dbReference>
<name>T1BKI9_9ZZZZ</name>
<dbReference type="AlphaFoldDB" id="T1BKI9"/>
<reference evidence="2" key="1">
    <citation type="submission" date="2013-08" db="EMBL/GenBank/DDBJ databases">
        <authorList>
            <person name="Mendez C."/>
            <person name="Richter M."/>
            <person name="Ferrer M."/>
            <person name="Sanchez J."/>
        </authorList>
    </citation>
    <scope>NUCLEOTIDE SEQUENCE</scope>
</reference>
<dbReference type="InterPro" id="IPR025827">
    <property type="entry name" value="Zn_ribbon_recom_dom"/>
</dbReference>
<dbReference type="InterPro" id="IPR050639">
    <property type="entry name" value="SSR_resolvase"/>
</dbReference>
<dbReference type="PANTHER" id="PTHR30461:SF23">
    <property type="entry name" value="DNA RECOMBINASE-RELATED"/>
    <property type="match status" value="1"/>
</dbReference>
<evidence type="ECO:0000259" key="1">
    <source>
        <dbReference type="PROSITE" id="PS51737"/>
    </source>
</evidence>
<proteinExistence type="predicted"/>
<dbReference type="Pfam" id="PF07508">
    <property type="entry name" value="Recombinase"/>
    <property type="match status" value="1"/>
</dbReference>
<sequence>FATFERTGSARATVKAFAAEGLKFPSRIQTGPNKGTLAWLPLVHSRTLQVLHNPRYAGAFVYGRHRQRRGPDGRTHQHLQPRDAWIVLIPDAHPDAVYISWQQYEDNLRRLAECAQTRGEDRRKSPPREGPALLQGLAVCGTCGKRMTVRYHARRGELLPEYLCQRRGIETATPVCASVAGEGVDRRIGELLLQSVTPLALEVALAVQGELEGRAAEADTLRRQHVERARHSAEVARRRYLAVDPDNRLVAANLEADWNESLRALSAAQDEYERQAARATPIT</sequence>
<dbReference type="EMBL" id="AUZZ01004199">
    <property type="protein sequence ID" value="EQD54495.1"/>
    <property type="molecule type" value="Genomic_DNA"/>
</dbReference>